<evidence type="ECO:0000313" key="1">
    <source>
        <dbReference type="EMBL" id="ODS32685.1"/>
    </source>
</evidence>
<name>A0A1E3XAM4_9BACT</name>
<proteinExistence type="predicted"/>
<accession>A0A1E3XAM4</accession>
<gene>
    <name evidence="1" type="ORF">SCARUB_02181</name>
</gene>
<dbReference type="InterPro" id="IPR005534">
    <property type="entry name" value="Curli_assmbl/transp-comp_CsgG"/>
</dbReference>
<comment type="caution">
    <text evidence="1">The sequence shown here is derived from an EMBL/GenBank/DDBJ whole genome shotgun (WGS) entry which is preliminary data.</text>
</comment>
<dbReference type="Pfam" id="PF03783">
    <property type="entry name" value="CsgG"/>
    <property type="match status" value="1"/>
</dbReference>
<dbReference type="EMBL" id="MAYW01000052">
    <property type="protein sequence ID" value="ODS32685.1"/>
    <property type="molecule type" value="Genomic_DNA"/>
</dbReference>
<dbReference type="GO" id="GO:0030288">
    <property type="term" value="C:outer membrane-bounded periplasmic space"/>
    <property type="evidence" value="ECO:0007669"/>
    <property type="project" value="InterPro"/>
</dbReference>
<dbReference type="AlphaFoldDB" id="A0A1E3XAM4"/>
<dbReference type="Gene3D" id="3.40.50.10610">
    <property type="entry name" value="ABC-type transport auxiliary lipoprotein component"/>
    <property type="match status" value="1"/>
</dbReference>
<dbReference type="PROSITE" id="PS51257">
    <property type="entry name" value="PROKAR_LIPOPROTEIN"/>
    <property type="match status" value="1"/>
</dbReference>
<sequence length="203" mass="22661">MIIIMKKYVLLFILLSGCTAIEKVSEIDINKNFPHNEIQKISVIMFETSPQDKEKNKPDFSGSIISPEAGNILADITARELAKWERYVVLGRRALEKDIKLKNLSQEDISNTGNYLSLGKSLGVDAVVVGKVERFGISYKTLLSGLTVSLRNRVSFVARCIDVTTNETVWTIKIKGSSRMDNERVLASKLVAEAIKTLKTKLN</sequence>
<evidence type="ECO:0008006" key="3">
    <source>
        <dbReference type="Google" id="ProtNLM"/>
    </source>
</evidence>
<dbReference type="Proteomes" id="UP000094056">
    <property type="component" value="Unassembled WGS sequence"/>
</dbReference>
<reference evidence="1 2" key="1">
    <citation type="submission" date="2016-07" db="EMBL/GenBank/DDBJ databases">
        <title>Draft genome of Scalindua rubra, obtained from a brine-seawater interface in the Red Sea, sheds light on salt adaptation in anammox bacteria.</title>
        <authorList>
            <person name="Speth D.R."/>
            <person name="Lagkouvardos I."/>
            <person name="Wang Y."/>
            <person name="Qian P.-Y."/>
            <person name="Dutilh B.E."/>
            <person name="Jetten M.S."/>
        </authorList>
    </citation>
    <scope>NUCLEOTIDE SEQUENCE [LARGE SCALE GENOMIC DNA]</scope>
    <source>
        <strain evidence="1">BSI-1</strain>
    </source>
</reference>
<organism evidence="1 2">
    <name type="scientific">Candidatus Scalindua rubra</name>
    <dbReference type="NCBI Taxonomy" id="1872076"/>
    <lineage>
        <taxon>Bacteria</taxon>
        <taxon>Pseudomonadati</taxon>
        <taxon>Planctomycetota</taxon>
        <taxon>Candidatus Brocadiia</taxon>
        <taxon>Candidatus Brocadiales</taxon>
        <taxon>Candidatus Scalinduaceae</taxon>
        <taxon>Candidatus Scalindua</taxon>
    </lineage>
</organism>
<protein>
    <recommendedName>
        <fullName evidence="3">Curli production assembly/transport component CsgG</fullName>
    </recommendedName>
</protein>
<evidence type="ECO:0000313" key="2">
    <source>
        <dbReference type="Proteomes" id="UP000094056"/>
    </source>
</evidence>